<sequence length="119" mass="13823">KGKDIVPFKEINIRKVQEKAPITEMQLWRCYQIFKWRTIRKGEEEAQKQFAEELRREVMKNGEEELSGLSGGERESRVELLIRVAQTEMDMVSAKFEKHMDAASLQDEIGSSCISTKDD</sequence>
<accession>A0A5J4UYV4</accession>
<dbReference type="AlphaFoldDB" id="A0A5J4UYV4"/>
<comment type="caution">
    <text evidence="1">The sequence shown here is derived from an EMBL/GenBank/DDBJ whole genome shotgun (WGS) entry which is preliminary data.</text>
</comment>
<feature type="non-terminal residue" evidence="1">
    <location>
        <position position="1"/>
    </location>
</feature>
<evidence type="ECO:0000313" key="2">
    <source>
        <dbReference type="Proteomes" id="UP000324800"/>
    </source>
</evidence>
<organism evidence="1 2">
    <name type="scientific">Streblomastix strix</name>
    <dbReference type="NCBI Taxonomy" id="222440"/>
    <lineage>
        <taxon>Eukaryota</taxon>
        <taxon>Metamonada</taxon>
        <taxon>Preaxostyla</taxon>
        <taxon>Oxymonadida</taxon>
        <taxon>Streblomastigidae</taxon>
        <taxon>Streblomastix</taxon>
    </lineage>
</organism>
<gene>
    <name evidence="1" type="ORF">EZS28_029078</name>
</gene>
<proteinExistence type="predicted"/>
<dbReference type="EMBL" id="SNRW01011260">
    <property type="protein sequence ID" value="KAA6375394.1"/>
    <property type="molecule type" value="Genomic_DNA"/>
</dbReference>
<dbReference type="Proteomes" id="UP000324800">
    <property type="component" value="Unassembled WGS sequence"/>
</dbReference>
<reference evidence="1 2" key="1">
    <citation type="submission" date="2019-03" db="EMBL/GenBank/DDBJ databases">
        <title>Single cell metagenomics reveals metabolic interactions within the superorganism composed of flagellate Streblomastix strix and complex community of Bacteroidetes bacteria on its surface.</title>
        <authorList>
            <person name="Treitli S.C."/>
            <person name="Kolisko M."/>
            <person name="Husnik F."/>
            <person name="Keeling P."/>
            <person name="Hampl V."/>
        </authorList>
    </citation>
    <scope>NUCLEOTIDE SEQUENCE [LARGE SCALE GENOMIC DNA]</scope>
    <source>
        <strain evidence="1">ST1C</strain>
    </source>
</reference>
<protein>
    <submittedName>
        <fullName evidence="1">Uncharacterized protein</fullName>
    </submittedName>
</protein>
<name>A0A5J4UYV4_9EUKA</name>
<evidence type="ECO:0000313" key="1">
    <source>
        <dbReference type="EMBL" id="KAA6375394.1"/>
    </source>
</evidence>